<dbReference type="EMBL" id="VWSF01000011">
    <property type="protein sequence ID" value="KAA5544167.1"/>
    <property type="molecule type" value="Genomic_DNA"/>
</dbReference>
<reference evidence="8 9" key="1">
    <citation type="submission" date="2019-09" db="EMBL/GenBank/DDBJ databases">
        <title>Genome sequence and assembly of Adhaeribacter sp.</title>
        <authorList>
            <person name="Chhetri G."/>
        </authorList>
    </citation>
    <scope>NUCLEOTIDE SEQUENCE [LARGE SCALE GENOMIC DNA]</scope>
    <source>
        <strain evidence="8 9">DK36</strain>
    </source>
</reference>
<dbReference type="Pfam" id="PF14322">
    <property type="entry name" value="SusD-like_3"/>
    <property type="match status" value="1"/>
</dbReference>
<keyword evidence="9" id="KW-1185">Reference proteome</keyword>
<comment type="subcellular location">
    <subcellularLocation>
        <location evidence="1">Cell outer membrane</location>
    </subcellularLocation>
</comment>
<dbReference type="InterPro" id="IPR012944">
    <property type="entry name" value="SusD_RagB_dom"/>
</dbReference>
<comment type="caution">
    <text evidence="8">The sequence shown here is derived from an EMBL/GenBank/DDBJ whole genome shotgun (WGS) entry which is preliminary data.</text>
</comment>
<dbReference type="SUPFAM" id="SSF48452">
    <property type="entry name" value="TPR-like"/>
    <property type="match status" value="1"/>
</dbReference>
<evidence type="ECO:0000259" key="7">
    <source>
        <dbReference type="Pfam" id="PF14322"/>
    </source>
</evidence>
<feature type="domain" description="RagB/SusD" evidence="6">
    <location>
        <begin position="320"/>
        <end position="608"/>
    </location>
</feature>
<evidence type="ECO:0000313" key="8">
    <source>
        <dbReference type="EMBL" id="KAA5544167.1"/>
    </source>
</evidence>
<comment type="similarity">
    <text evidence="2">Belongs to the SusD family.</text>
</comment>
<evidence type="ECO:0000256" key="1">
    <source>
        <dbReference type="ARBA" id="ARBA00004442"/>
    </source>
</evidence>
<dbReference type="Gene3D" id="1.25.40.390">
    <property type="match status" value="1"/>
</dbReference>
<evidence type="ECO:0000256" key="3">
    <source>
        <dbReference type="ARBA" id="ARBA00022729"/>
    </source>
</evidence>
<name>A0A5M6D9E5_9BACT</name>
<evidence type="ECO:0000259" key="6">
    <source>
        <dbReference type="Pfam" id="PF07980"/>
    </source>
</evidence>
<keyword evidence="3" id="KW-0732">Signal</keyword>
<dbReference type="GO" id="GO:0009279">
    <property type="term" value="C:cell outer membrane"/>
    <property type="evidence" value="ECO:0007669"/>
    <property type="project" value="UniProtKB-SubCell"/>
</dbReference>
<evidence type="ECO:0000256" key="2">
    <source>
        <dbReference type="ARBA" id="ARBA00006275"/>
    </source>
</evidence>
<dbReference type="InterPro" id="IPR011990">
    <property type="entry name" value="TPR-like_helical_dom_sf"/>
</dbReference>
<proteinExistence type="inferred from homology"/>
<keyword evidence="4" id="KW-0472">Membrane</keyword>
<sequence>MVMKNKYFIKNSYRWLFLICTVLLGCDLEEVPVDTANKGAVFGSENGLQLYANSFYDWLPSANNIHQADAISDYSARRNAPDFLRAGNVYTSRTTDNTSASGYDMVALGSDWNWGWGTLRNINFFLENNKDPKIAPEVRKHYNGLARFFRAWFYFEKVKRYGEVPWINKPLDVADPQLYGSRDPRTLVMDSVLADINYAIANIRTVNESSRTLITKDVALALKSRIALFEGTFRKYHTDKGLANTATTWLAAATDASETVMNSGRYSLYKGGGTDLSYRQLFISDAPVASEVILAVVSSTALNVRHAANWYFTSATTGTRFSFIRPFINTYLNIDGTPFTDEADYQTQTFMDEVKGRDKRLAQTIRTGSYKRVNAGNQVPAPPAFTYTYTGYQPIKWSVDNVAIDGGNNNTNAVSIFRYAEILLNYAEAKAELGTLTTDDWTKTIGALRSRAGITGGLSALPTVADPYLQSTYFPGISDPVILEVRRERGIELALEGFRFYDIIRWKRGELMEMPWTGIYVPEANKLMDLNEDGTPDVYFYTQAPASQINGVNYINVATESYKLTNGTSGQIVWLPNIVRKWEEKKYFYPVPETHLLTNPKLGQNTGW</sequence>
<dbReference type="PROSITE" id="PS51257">
    <property type="entry name" value="PROKAR_LIPOPROTEIN"/>
    <property type="match status" value="1"/>
</dbReference>
<evidence type="ECO:0000256" key="4">
    <source>
        <dbReference type="ARBA" id="ARBA00023136"/>
    </source>
</evidence>
<accession>A0A5M6D9E5</accession>
<dbReference type="Pfam" id="PF07980">
    <property type="entry name" value="SusD_RagB"/>
    <property type="match status" value="1"/>
</dbReference>
<evidence type="ECO:0000313" key="9">
    <source>
        <dbReference type="Proteomes" id="UP000323426"/>
    </source>
</evidence>
<dbReference type="Proteomes" id="UP000323426">
    <property type="component" value="Unassembled WGS sequence"/>
</dbReference>
<feature type="domain" description="SusD-like N-terminal" evidence="7">
    <location>
        <begin position="74"/>
        <end position="228"/>
    </location>
</feature>
<gene>
    <name evidence="8" type="ORF">F0145_14745</name>
</gene>
<evidence type="ECO:0000256" key="5">
    <source>
        <dbReference type="ARBA" id="ARBA00023237"/>
    </source>
</evidence>
<protein>
    <submittedName>
        <fullName evidence="8">RagB/SusD family nutrient uptake outer membrane protein</fullName>
    </submittedName>
</protein>
<organism evidence="8 9">
    <name type="scientific">Adhaeribacter rhizoryzae</name>
    <dbReference type="NCBI Taxonomy" id="2607907"/>
    <lineage>
        <taxon>Bacteria</taxon>
        <taxon>Pseudomonadati</taxon>
        <taxon>Bacteroidota</taxon>
        <taxon>Cytophagia</taxon>
        <taxon>Cytophagales</taxon>
        <taxon>Hymenobacteraceae</taxon>
        <taxon>Adhaeribacter</taxon>
    </lineage>
</organism>
<keyword evidence="5" id="KW-0998">Cell outer membrane</keyword>
<dbReference type="InterPro" id="IPR033985">
    <property type="entry name" value="SusD-like_N"/>
</dbReference>
<dbReference type="AlphaFoldDB" id="A0A5M6D9E5"/>